<dbReference type="Proteomes" id="UP000315003">
    <property type="component" value="Chromosome"/>
</dbReference>
<evidence type="ECO:0000256" key="5">
    <source>
        <dbReference type="ARBA" id="ARBA00022777"/>
    </source>
</evidence>
<accession>A0A517T183</accession>
<keyword evidence="8" id="KW-0812">Transmembrane</keyword>
<gene>
    <name evidence="10" type="primary">pknB_10</name>
    <name evidence="10" type="ORF">SV7mr_46850</name>
</gene>
<keyword evidence="5 10" id="KW-0418">Kinase</keyword>
<dbReference type="CDD" id="cd14014">
    <property type="entry name" value="STKc_PknB_like"/>
    <property type="match status" value="1"/>
</dbReference>
<keyword evidence="6 7" id="KW-0067">ATP-binding</keyword>
<dbReference type="PROSITE" id="PS00107">
    <property type="entry name" value="PROTEIN_KINASE_ATP"/>
    <property type="match status" value="1"/>
</dbReference>
<dbReference type="GO" id="GO:0004674">
    <property type="term" value="F:protein serine/threonine kinase activity"/>
    <property type="evidence" value="ECO:0007669"/>
    <property type="project" value="UniProtKB-KW"/>
</dbReference>
<feature type="binding site" evidence="7">
    <location>
        <position position="141"/>
    </location>
    <ligand>
        <name>ATP</name>
        <dbReference type="ChEBI" id="CHEBI:30616"/>
    </ligand>
</feature>
<reference evidence="10 11" key="1">
    <citation type="submission" date="2019-02" db="EMBL/GenBank/DDBJ databases">
        <title>Deep-cultivation of Planctomycetes and their phenomic and genomic characterization uncovers novel biology.</title>
        <authorList>
            <person name="Wiegand S."/>
            <person name="Jogler M."/>
            <person name="Boedeker C."/>
            <person name="Pinto D."/>
            <person name="Vollmers J."/>
            <person name="Rivas-Marin E."/>
            <person name="Kohn T."/>
            <person name="Peeters S.H."/>
            <person name="Heuer A."/>
            <person name="Rast P."/>
            <person name="Oberbeckmann S."/>
            <person name="Bunk B."/>
            <person name="Jeske O."/>
            <person name="Meyerdierks A."/>
            <person name="Storesund J.E."/>
            <person name="Kallscheuer N."/>
            <person name="Luecker S."/>
            <person name="Lage O.M."/>
            <person name="Pohl T."/>
            <person name="Merkel B.J."/>
            <person name="Hornburger P."/>
            <person name="Mueller R.-W."/>
            <person name="Bruemmer F."/>
            <person name="Labrenz M."/>
            <person name="Spormann A.M."/>
            <person name="Op den Camp H."/>
            <person name="Overmann J."/>
            <person name="Amann R."/>
            <person name="Jetten M.S.M."/>
            <person name="Mascher T."/>
            <person name="Medema M.H."/>
            <person name="Devos D.P."/>
            <person name="Kaster A.-K."/>
            <person name="Ovreas L."/>
            <person name="Rohde M."/>
            <person name="Galperin M.Y."/>
            <person name="Jogler C."/>
        </authorList>
    </citation>
    <scope>NUCLEOTIDE SEQUENCE [LARGE SCALE GENOMIC DNA]</scope>
    <source>
        <strain evidence="10 11">SV_7m_r</strain>
    </source>
</reference>
<keyword evidence="3 10" id="KW-0808">Transferase</keyword>
<dbReference type="RefSeq" id="WP_419187744.1">
    <property type="nucleotide sequence ID" value="NZ_CP036272.1"/>
</dbReference>
<evidence type="ECO:0000256" key="1">
    <source>
        <dbReference type="ARBA" id="ARBA00012513"/>
    </source>
</evidence>
<dbReference type="EMBL" id="CP036272">
    <property type="protein sequence ID" value="QDT62138.1"/>
    <property type="molecule type" value="Genomic_DNA"/>
</dbReference>
<name>A0A517T183_9BACT</name>
<sequence length="572" mass="63348">MSEPIADRILPADSEQQLAELVSELTDQVCRGNPIDIEQTCQQYPELATQLRELWPAILLTDIAGAAADELPAQQLGPAETHISQANKDFSQANNDSGRWQKMTLPTRMGDYELLEEIGRGGMGVVFRARQISLEREVAVKMISRGRLASPHDWSRFLAEAAATAGIEHRCIVPVYEVGDFDGRPFFSMQLVEGQTLAERLRDGPLPEREAARMMSQIAKTIDFAHHCGLVHRDIKPSNIMVTNDGKPVITDFGLAMRLDSDANLTRSGMLAGTPAFMSPEQASSRRELLGPPTDIYSLGCVLYNMLTGSAPFIAQSPMDLVIQVIEQDPSPPRNLRPSLDRDLEMIVIRCMQKPIDLRYASAAKLAADLDAFLADEAVSARGAQFNQIIARIFRDTHHATILNNWGVLWMWHSLVLLLAGVTTWCMQFAGVTNRMIYMGVWTIGLGAWAAVFWKFRQRMGPVTFIERQIAHVWGGSMIAIAMLFPLEKLLALPALTLSPLLAVISSMVFVVKAGMLSGRFYLQAIALLICSLLMAAQPDYAQLFFGLIGASCFFFPGLRHYQRKKASRLAG</sequence>
<dbReference type="InterPro" id="IPR011009">
    <property type="entry name" value="Kinase-like_dom_sf"/>
</dbReference>
<dbReference type="EC" id="2.7.11.1" evidence="1"/>
<keyword evidence="8" id="KW-0472">Membrane</keyword>
<feature type="transmembrane region" description="Helical" evidence="8">
    <location>
        <begin position="491"/>
        <end position="512"/>
    </location>
</feature>
<dbReference type="InterPro" id="IPR017441">
    <property type="entry name" value="Protein_kinase_ATP_BS"/>
</dbReference>
<dbReference type="Pfam" id="PF00069">
    <property type="entry name" value="Pkinase"/>
    <property type="match status" value="1"/>
</dbReference>
<evidence type="ECO:0000256" key="6">
    <source>
        <dbReference type="ARBA" id="ARBA00022840"/>
    </source>
</evidence>
<dbReference type="PROSITE" id="PS00108">
    <property type="entry name" value="PROTEIN_KINASE_ST"/>
    <property type="match status" value="1"/>
</dbReference>
<keyword evidence="11" id="KW-1185">Reference proteome</keyword>
<keyword evidence="2" id="KW-0723">Serine/threonine-protein kinase</keyword>
<evidence type="ECO:0000256" key="2">
    <source>
        <dbReference type="ARBA" id="ARBA00022527"/>
    </source>
</evidence>
<dbReference type="SUPFAM" id="SSF56112">
    <property type="entry name" value="Protein kinase-like (PK-like)"/>
    <property type="match status" value="1"/>
</dbReference>
<dbReference type="FunFam" id="1.10.510.10:FF:000021">
    <property type="entry name" value="Serine/threonine protein kinase"/>
    <property type="match status" value="1"/>
</dbReference>
<feature type="transmembrane region" description="Helical" evidence="8">
    <location>
        <begin position="408"/>
        <end position="430"/>
    </location>
</feature>
<dbReference type="PANTHER" id="PTHR43289:SF6">
    <property type="entry name" value="SERINE_THREONINE-PROTEIN KINASE NEKL-3"/>
    <property type="match status" value="1"/>
</dbReference>
<dbReference type="PROSITE" id="PS50011">
    <property type="entry name" value="PROTEIN_KINASE_DOM"/>
    <property type="match status" value="1"/>
</dbReference>
<keyword evidence="8" id="KW-1133">Transmembrane helix</keyword>
<feature type="domain" description="Protein kinase" evidence="9">
    <location>
        <begin position="112"/>
        <end position="374"/>
    </location>
</feature>
<evidence type="ECO:0000313" key="11">
    <source>
        <dbReference type="Proteomes" id="UP000315003"/>
    </source>
</evidence>
<feature type="transmembrane region" description="Helical" evidence="8">
    <location>
        <begin position="436"/>
        <end position="454"/>
    </location>
</feature>
<dbReference type="InterPro" id="IPR000719">
    <property type="entry name" value="Prot_kinase_dom"/>
</dbReference>
<proteinExistence type="predicted"/>
<protein>
    <recommendedName>
        <fullName evidence="1">non-specific serine/threonine protein kinase</fullName>
        <ecNumber evidence="1">2.7.11.1</ecNumber>
    </recommendedName>
</protein>
<evidence type="ECO:0000256" key="3">
    <source>
        <dbReference type="ARBA" id="ARBA00022679"/>
    </source>
</evidence>
<dbReference type="Gene3D" id="3.30.200.20">
    <property type="entry name" value="Phosphorylase Kinase, domain 1"/>
    <property type="match status" value="1"/>
</dbReference>
<dbReference type="SMART" id="SM00220">
    <property type="entry name" value="S_TKc"/>
    <property type="match status" value="1"/>
</dbReference>
<feature type="transmembrane region" description="Helical" evidence="8">
    <location>
        <begin position="519"/>
        <end position="536"/>
    </location>
</feature>
<dbReference type="PANTHER" id="PTHR43289">
    <property type="entry name" value="MITOGEN-ACTIVATED PROTEIN KINASE KINASE KINASE 20-RELATED"/>
    <property type="match status" value="1"/>
</dbReference>
<dbReference type="Gene3D" id="1.10.510.10">
    <property type="entry name" value="Transferase(Phosphotransferase) domain 1"/>
    <property type="match status" value="1"/>
</dbReference>
<organism evidence="10 11">
    <name type="scientific">Stieleria bergensis</name>
    <dbReference type="NCBI Taxonomy" id="2528025"/>
    <lineage>
        <taxon>Bacteria</taxon>
        <taxon>Pseudomonadati</taxon>
        <taxon>Planctomycetota</taxon>
        <taxon>Planctomycetia</taxon>
        <taxon>Pirellulales</taxon>
        <taxon>Pirellulaceae</taxon>
        <taxon>Stieleria</taxon>
    </lineage>
</organism>
<evidence type="ECO:0000256" key="4">
    <source>
        <dbReference type="ARBA" id="ARBA00022741"/>
    </source>
</evidence>
<evidence type="ECO:0000256" key="7">
    <source>
        <dbReference type="PROSITE-ProRule" id="PRU10141"/>
    </source>
</evidence>
<evidence type="ECO:0000313" key="10">
    <source>
        <dbReference type="EMBL" id="QDT62138.1"/>
    </source>
</evidence>
<keyword evidence="4 7" id="KW-0547">Nucleotide-binding</keyword>
<evidence type="ECO:0000256" key="8">
    <source>
        <dbReference type="SAM" id="Phobius"/>
    </source>
</evidence>
<feature type="transmembrane region" description="Helical" evidence="8">
    <location>
        <begin position="542"/>
        <end position="559"/>
    </location>
</feature>
<dbReference type="AlphaFoldDB" id="A0A517T183"/>
<dbReference type="InterPro" id="IPR008271">
    <property type="entry name" value="Ser/Thr_kinase_AS"/>
</dbReference>
<dbReference type="GO" id="GO:0005524">
    <property type="term" value="F:ATP binding"/>
    <property type="evidence" value="ECO:0007669"/>
    <property type="project" value="UniProtKB-UniRule"/>
</dbReference>
<evidence type="ECO:0000259" key="9">
    <source>
        <dbReference type="PROSITE" id="PS50011"/>
    </source>
</evidence>